<evidence type="ECO:0000256" key="1">
    <source>
        <dbReference type="ARBA" id="ARBA00009986"/>
    </source>
</evidence>
<reference evidence="5 6" key="1">
    <citation type="submission" date="2019-11" db="EMBL/GenBank/DDBJ databases">
        <title>Draft Genome Sequence of Plant Growth-Promoting Rhizosphere-Associated Bacteria.</title>
        <authorList>
            <person name="Vasilyev I.Y."/>
            <person name="Radchenko V."/>
            <person name="Ilnitskaya E.V."/>
        </authorList>
    </citation>
    <scope>NUCLEOTIDE SEQUENCE [LARGE SCALE GENOMIC DNA]</scope>
    <source>
        <strain evidence="5 6">VRA_MhP_f</strain>
    </source>
</reference>
<comment type="similarity">
    <text evidence="1">Belongs to the aldehyde dehydrogenase family.</text>
</comment>
<dbReference type="InterPro" id="IPR016163">
    <property type="entry name" value="Ald_DH_C"/>
</dbReference>
<keyword evidence="3" id="KW-0520">NAD</keyword>
<dbReference type="AlphaFoldDB" id="A0A7X2MLD6"/>
<accession>A0A7X2MLD6</accession>
<feature type="domain" description="Aldehyde dehydrogenase" evidence="4">
    <location>
        <begin position="161"/>
        <end position="388"/>
    </location>
</feature>
<protein>
    <submittedName>
        <fullName evidence="5">Aldehyde dehydrogenase family protein</fullName>
    </submittedName>
</protein>
<evidence type="ECO:0000256" key="3">
    <source>
        <dbReference type="ARBA" id="ARBA00023027"/>
    </source>
</evidence>
<keyword evidence="2" id="KW-0560">Oxidoreductase</keyword>
<dbReference type="Gene3D" id="3.40.309.10">
    <property type="entry name" value="Aldehyde Dehydrogenase, Chain A, domain 2"/>
    <property type="match status" value="1"/>
</dbReference>
<evidence type="ECO:0000259" key="4">
    <source>
        <dbReference type="Pfam" id="PF00171"/>
    </source>
</evidence>
<dbReference type="Gene3D" id="3.40.605.10">
    <property type="entry name" value="Aldehyde Dehydrogenase, Chain A, domain 1"/>
    <property type="match status" value="1"/>
</dbReference>
<dbReference type="InterPro" id="IPR016162">
    <property type="entry name" value="Ald_DH_N"/>
</dbReference>
<evidence type="ECO:0000313" key="6">
    <source>
        <dbReference type="Proteomes" id="UP000461948"/>
    </source>
</evidence>
<dbReference type="PANTHER" id="PTHR43720:SF2">
    <property type="entry name" value="2-AMINOMUCONIC SEMIALDEHYDE DEHYDROGENASE"/>
    <property type="match status" value="1"/>
</dbReference>
<comment type="caution">
    <text evidence="5">The sequence shown here is derived from an EMBL/GenBank/DDBJ whole genome shotgun (WGS) entry which is preliminary data.</text>
</comment>
<dbReference type="SUPFAM" id="SSF53720">
    <property type="entry name" value="ALDH-like"/>
    <property type="match status" value="1"/>
</dbReference>
<dbReference type="PANTHER" id="PTHR43720">
    <property type="entry name" value="2-AMINOMUCONIC SEMIALDEHYDE DEHYDROGENASE"/>
    <property type="match status" value="1"/>
</dbReference>
<dbReference type="InterPro" id="IPR016161">
    <property type="entry name" value="Ald_DH/histidinol_DH"/>
</dbReference>
<dbReference type="InterPro" id="IPR015590">
    <property type="entry name" value="Aldehyde_DH_dom"/>
</dbReference>
<name>A0A7X2MLD6_ENTAG</name>
<proteinExistence type="inferred from homology"/>
<dbReference type="EMBL" id="WKLC01000330">
    <property type="protein sequence ID" value="MSE15365.1"/>
    <property type="molecule type" value="Genomic_DNA"/>
</dbReference>
<dbReference type="Proteomes" id="UP000461948">
    <property type="component" value="Unassembled WGS sequence"/>
</dbReference>
<organism evidence="5 6">
    <name type="scientific">Enterobacter agglomerans</name>
    <name type="common">Erwinia herbicola</name>
    <name type="synonym">Pantoea agglomerans</name>
    <dbReference type="NCBI Taxonomy" id="549"/>
    <lineage>
        <taxon>Bacteria</taxon>
        <taxon>Pseudomonadati</taxon>
        <taxon>Pseudomonadota</taxon>
        <taxon>Gammaproteobacteria</taxon>
        <taxon>Enterobacterales</taxon>
        <taxon>Erwiniaceae</taxon>
        <taxon>Pantoea</taxon>
        <taxon>Pantoea agglomerans group</taxon>
    </lineage>
</organism>
<evidence type="ECO:0000256" key="2">
    <source>
        <dbReference type="ARBA" id="ARBA00023002"/>
    </source>
</evidence>
<sequence length="473" mass="51627">MPNIAQSCPHVNANELPVISAITPLCSPQFLRQREVVNIYEKPIALLQQSPGVFADYVIAHLRKSPVLDRASRQKALQQAGELFAGSVLCGMNLTEYNTKVSSLTGLPRTVVENASDKIAQSISHALTFALKGIPYGVPLQENQATDRYFCAQSVRRGDVLTVIAPGNGTGVHALWPQAIALGYRVVIRPSEREPFTAQRVVAAMVAVGLQDYVTLLPCNYDVVETLIDAADLSLIYGADEITARYADRRNILVQGPGRSKVVIGADYPLEKALELIFTSVVGLGGAACVCASSVLVEGDAEALARKFCAFLSNKMKDPKQREEWLTHFSPQRYSWWCGQVDNYASALVETPEVFKSTQNTYQVMPLVMQASAINDPLVQLELPVAAVTFLSFKEGDNLDFLAPALVVTVASGNKNLINAIANVPGVKNFYIGQVPTVWMHPDVPHDGYLAEFLMQTRGYCVNNSEDEHSKVT</sequence>
<evidence type="ECO:0000313" key="5">
    <source>
        <dbReference type="EMBL" id="MSE15365.1"/>
    </source>
</evidence>
<dbReference type="RefSeq" id="WP_033774118.1">
    <property type="nucleotide sequence ID" value="NZ_CP034471.1"/>
</dbReference>
<gene>
    <name evidence="5" type="ORF">GKC49_09535</name>
</gene>
<dbReference type="GO" id="GO:0016620">
    <property type="term" value="F:oxidoreductase activity, acting on the aldehyde or oxo group of donors, NAD or NADP as acceptor"/>
    <property type="evidence" value="ECO:0007669"/>
    <property type="project" value="InterPro"/>
</dbReference>
<dbReference type="Pfam" id="PF00171">
    <property type="entry name" value="Aldedh"/>
    <property type="match status" value="1"/>
</dbReference>